<dbReference type="InterPro" id="IPR004268">
    <property type="entry name" value="MurJ"/>
</dbReference>
<feature type="transmembrane region" description="Helical" evidence="10">
    <location>
        <begin position="87"/>
        <end position="110"/>
    </location>
</feature>
<evidence type="ECO:0000256" key="4">
    <source>
        <dbReference type="ARBA" id="ARBA00022960"/>
    </source>
</evidence>
<dbReference type="PRINTS" id="PR01806">
    <property type="entry name" value="VIRFACTRMVIN"/>
</dbReference>
<dbReference type="UniPathway" id="UPA00219"/>
<feature type="transmembrane region" description="Helical" evidence="10">
    <location>
        <begin position="412"/>
        <end position="431"/>
    </location>
</feature>
<keyword evidence="5 10" id="KW-0573">Peptidoglycan synthesis</keyword>
<reference evidence="12 13" key="1">
    <citation type="journal article" date="2016" name="ISME J.">
        <title>Integrated multi-omics analyses reveal the biochemical mechanisms and phylogenetic relevance of anaerobic androgen biodegradation in the environment.</title>
        <authorList>
            <person name="Yang F.C."/>
            <person name="Chen Y.L."/>
            <person name="Tang S.L."/>
            <person name="Yu C.P."/>
            <person name="Wang P.H."/>
            <person name="Ismail W."/>
            <person name="Wang C.H."/>
            <person name="Ding J.Y."/>
            <person name="Yang C.Y."/>
            <person name="Yang C.Y."/>
            <person name="Chiang Y.R."/>
        </authorList>
    </citation>
    <scope>NUCLEOTIDE SEQUENCE [LARGE SCALE GENOMIC DNA]</scope>
    <source>
        <strain evidence="12 13">DSM 13999</strain>
    </source>
</reference>
<dbReference type="Proteomes" id="UP000243416">
    <property type="component" value="Unassembled WGS sequence"/>
</dbReference>
<dbReference type="InterPro" id="IPR051050">
    <property type="entry name" value="Lipid_II_flippase_MurJ/MviN"/>
</dbReference>
<evidence type="ECO:0000256" key="3">
    <source>
        <dbReference type="ARBA" id="ARBA00022692"/>
    </source>
</evidence>
<name>A0A656Z9D3_9PROT</name>
<feature type="transmembrane region" description="Helical" evidence="10">
    <location>
        <begin position="130"/>
        <end position="151"/>
    </location>
</feature>
<dbReference type="Pfam" id="PF03023">
    <property type="entry name" value="MurJ"/>
    <property type="match status" value="1"/>
</dbReference>
<evidence type="ECO:0000256" key="1">
    <source>
        <dbReference type="ARBA" id="ARBA00004651"/>
    </source>
</evidence>
<evidence type="ECO:0000256" key="8">
    <source>
        <dbReference type="ARBA" id="ARBA00060041"/>
    </source>
</evidence>
<feature type="transmembrane region" description="Helical" evidence="10">
    <location>
        <begin position="158"/>
        <end position="182"/>
    </location>
</feature>
<dbReference type="GO" id="GO:0034204">
    <property type="term" value="P:lipid translocation"/>
    <property type="evidence" value="ECO:0007669"/>
    <property type="project" value="TreeGrafter"/>
</dbReference>
<evidence type="ECO:0000256" key="5">
    <source>
        <dbReference type="ARBA" id="ARBA00022984"/>
    </source>
</evidence>
<dbReference type="HAMAP" id="MF_02078">
    <property type="entry name" value="MurJ_MviN"/>
    <property type="match status" value="1"/>
</dbReference>
<feature type="transmembrane region" description="Helical" evidence="10">
    <location>
        <begin position="480"/>
        <end position="503"/>
    </location>
</feature>
<keyword evidence="10" id="KW-0997">Cell inner membrane</keyword>
<keyword evidence="7 10" id="KW-0472">Membrane</keyword>
<comment type="similarity">
    <text evidence="9 10 11">Belongs to the MurJ/MviN family.</text>
</comment>
<comment type="pathway">
    <text evidence="10">Cell wall biogenesis; peptidoglycan biosynthesis.</text>
</comment>
<feature type="transmembrane region" description="Helical" evidence="10">
    <location>
        <begin position="274"/>
        <end position="292"/>
    </location>
</feature>
<keyword evidence="2 10" id="KW-1003">Cell membrane</keyword>
<dbReference type="OrthoDB" id="9816572at2"/>
<feature type="transmembrane region" description="Helical" evidence="10">
    <location>
        <begin position="354"/>
        <end position="374"/>
    </location>
</feature>
<comment type="subcellular location">
    <subcellularLocation>
        <location evidence="10">Cell inner membrane</location>
        <topology evidence="10">Multi-pass membrane protein</topology>
    </subcellularLocation>
    <subcellularLocation>
        <location evidence="1">Cell membrane</location>
        <topology evidence="1">Multi-pass membrane protein</topology>
    </subcellularLocation>
</comment>
<dbReference type="GO" id="GO:0071555">
    <property type="term" value="P:cell wall organization"/>
    <property type="evidence" value="ECO:0007669"/>
    <property type="project" value="UniProtKB-UniRule"/>
</dbReference>
<keyword evidence="10 11" id="KW-0813">Transport</keyword>
<keyword evidence="3 10" id="KW-0812">Transmembrane</keyword>
<comment type="caution">
    <text evidence="12">The sequence shown here is derived from an EMBL/GenBank/DDBJ whole genome shotgun (WGS) entry which is preliminary data.</text>
</comment>
<evidence type="ECO:0000256" key="7">
    <source>
        <dbReference type="ARBA" id="ARBA00023136"/>
    </source>
</evidence>
<sequence>MNLLRALVTVSGMTLLSRILGFVRDAVIAHIFGAGMANDAFVVAFRLPNLLRRLFAEGAFSQAFVPILAEYKNRLGPQEARRLVDHVATLLFLILLGITLLGMLLTPWLIHLTAPGFAADAEKFALTVELTRITFPYILFMSLVALAAGVLNTWSRFALPAFTPVLLNLSFIFMALLAAPYFDPPIMALAWAVVLGGILQLAIQLPALARIGMLPRFSFSLNDPGVNRILKLMAPAILGVSVAQISLLINTVFASFLPVGSVSWLYYADRLMEFPAGLLGAALGTILLPSLAKCHADDRPEEFSVLLDWGLRLTLLLTLPAALAMALLGVPLIATLFQHGAFAAGDVLQTRSALLAYCLGLASLILVKVLAPGFYARQNIRTPVKIAVLSLAVTQLLNLVFIFGLGLNHAGLALSISLASALNAGLLYRGLRSAGSYRPQAGWAAFFGKLLLALVVMGAVLWFGVGDEKAWLQMNMQSKIPWLAGLCLGGAASYFGTLALLGFRLGDFRKRSTN</sequence>
<evidence type="ECO:0000256" key="2">
    <source>
        <dbReference type="ARBA" id="ARBA00022475"/>
    </source>
</evidence>
<evidence type="ECO:0000313" key="13">
    <source>
        <dbReference type="Proteomes" id="UP000243416"/>
    </source>
</evidence>
<dbReference type="GO" id="GO:0009252">
    <property type="term" value="P:peptidoglycan biosynthetic process"/>
    <property type="evidence" value="ECO:0007669"/>
    <property type="project" value="UniProtKB-UniRule"/>
</dbReference>
<dbReference type="PIRSF" id="PIRSF002869">
    <property type="entry name" value="MviN"/>
    <property type="match status" value="1"/>
</dbReference>
<dbReference type="CDD" id="cd13123">
    <property type="entry name" value="MATE_MurJ_like"/>
    <property type="match status" value="1"/>
</dbReference>
<proteinExistence type="inferred from homology"/>
<feature type="transmembrane region" description="Helical" evidence="10">
    <location>
        <begin position="232"/>
        <end position="254"/>
    </location>
</feature>
<evidence type="ECO:0000256" key="6">
    <source>
        <dbReference type="ARBA" id="ARBA00022989"/>
    </source>
</evidence>
<feature type="transmembrane region" description="Helical" evidence="10">
    <location>
        <begin position="386"/>
        <end position="406"/>
    </location>
</feature>
<dbReference type="RefSeq" id="WP_067170346.1">
    <property type="nucleotide sequence ID" value="NZ_LFZK01000001.1"/>
</dbReference>
<dbReference type="GO" id="GO:0008360">
    <property type="term" value="P:regulation of cell shape"/>
    <property type="evidence" value="ECO:0007669"/>
    <property type="project" value="UniProtKB-UniRule"/>
</dbReference>
<evidence type="ECO:0000256" key="10">
    <source>
        <dbReference type="HAMAP-Rule" id="MF_02078"/>
    </source>
</evidence>
<feature type="transmembrane region" description="Helical" evidence="10">
    <location>
        <begin position="443"/>
        <end position="465"/>
    </location>
</feature>
<keyword evidence="4 10" id="KW-0133">Cell shape</keyword>
<dbReference type="GO" id="GO:0015648">
    <property type="term" value="F:lipid-linked peptidoglycan transporter activity"/>
    <property type="evidence" value="ECO:0007669"/>
    <property type="project" value="UniProtKB-UniRule"/>
</dbReference>
<evidence type="ECO:0000256" key="11">
    <source>
        <dbReference type="PIRNR" id="PIRNR002869"/>
    </source>
</evidence>
<accession>A0A656Z9D3</accession>
<feature type="transmembrane region" description="Helical" evidence="10">
    <location>
        <begin position="313"/>
        <end position="334"/>
    </location>
</feature>
<dbReference type="PANTHER" id="PTHR47019">
    <property type="entry name" value="LIPID II FLIPPASE MURJ"/>
    <property type="match status" value="1"/>
</dbReference>
<feature type="transmembrane region" description="Helical" evidence="10">
    <location>
        <begin position="188"/>
        <end position="211"/>
    </location>
</feature>
<comment type="function">
    <text evidence="8 10 11">Involved in peptidoglycan biosynthesis. Transports lipid-linked peptidoglycan precursors from the inner to the outer leaflet of the cytoplasmic membrane.</text>
</comment>
<organism evidence="12 13">
    <name type="scientific">Sterolibacterium denitrificans</name>
    <dbReference type="NCBI Taxonomy" id="157592"/>
    <lineage>
        <taxon>Bacteria</taxon>
        <taxon>Pseudomonadati</taxon>
        <taxon>Pseudomonadota</taxon>
        <taxon>Betaproteobacteria</taxon>
        <taxon>Nitrosomonadales</taxon>
        <taxon>Sterolibacteriaceae</taxon>
        <taxon>Sterolibacterium</taxon>
    </lineage>
</organism>
<dbReference type="EMBL" id="LFZK01000001">
    <property type="protein sequence ID" value="KYC29418.1"/>
    <property type="molecule type" value="Genomic_DNA"/>
</dbReference>
<evidence type="ECO:0000313" key="12">
    <source>
        <dbReference type="EMBL" id="KYC29418.1"/>
    </source>
</evidence>
<keyword evidence="13" id="KW-1185">Reference proteome</keyword>
<dbReference type="GO" id="GO:0005886">
    <property type="term" value="C:plasma membrane"/>
    <property type="evidence" value="ECO:0007669"/>
    <property type="project" value="UniProtKB-SubCell"/>
</dbReference>
<dbReference type="PANTHER" id="PTHR47019:SF1">
    <property type="entry name" value="LIPID II FLIPPASE MURJ"/>
    <property type="match status" value="1"/>
</dbReference>
<evidence type="ECO:0000256" key="9">
    <source>
        <dbReference type="ARBA" id="ARBA00061532"/>
    </source>
</evidence>
<dbReference type="AlphaFoldDB" id="A0A656Z9D3"/>
<keyword evidence="6 10" id="KW-1133">Transmembrane helix</keyword>
<feature type="transmembrane region" description="Helical" evidence="10">
    <location>
        <begin position="27"/>
        <end position="45"/>
    </location>
</feature>
<protein>
    <recommendedName>
        <fullName evidence="10">Probable lipid II flippase MurJ</fullName>
    </recommendedName>
</protein>
<keyword evidence="10 11" id="KW-0961">Cell wall biogenesis/degradation</keyword>
<gene>
    <name evidence="10" type="primary">murJ</name>
    <name evidence="12" type="ORF">ACY05_02595</name>
</gene>
<dbReference type="NCBIfam" id="TIGR01695">
    <property type="entry name" value="murJ_mviN"/>
    <property type="match status" value="1"/>
</dbReference>